<evidence type="ECO:0000313" key="19">
    <source>
        <dbReference type="Proteomes" id="UP000663801"/>
    </source>
</evidence>
<keyword evidence="6 14" id="KW-0132">Cell division</keyword>
<evidence type="ECO:0000256" key="11">
    <source>
        <dbReference type="ARBA" id="ARBA00023306"/>
    </source>
</evidence>
<evidence type="ECO:0000256" key="10">
    <source>
        <dbReference type="ARBA" id="ARBA00022984"/>
    </source>
</evidence>
<comment type="pathway">
    <text evidence="2 14">Cell wall biogenesis; peptidoglycan biosynthesis.</text>
</comment>
<evidence type="ECO:0000256" key="3">
    <source>
        <dbReference type="ARBA" id="ARBA00012211"/>
    </source>
</evidence>
<comment type="catalytic activity">
    <reaction evidence="13 14">
        <text>UDP-N-acetyl-alpha-D-muramate + L-alanine + ATP = UDP-N-acetyl-alpha-D-muramoyl-L-alanine + ADP + phosphate + H(+)</text>
        <dbReference type="Rhea" id="RHEA:23372"/>
        <dbReference type="ChEBI" id="CHEBI:15378"/>
        <dbReference type="ChEBI" id="CHEBI:30616"/>
        <dbReference type="ChEBI" id="CHEBI:43474"/>
        <dbReference type="ChEBI" id="CHEBI:57972"/>
        <dbReference type="ChEBI" id="CHEBI:70757"/>
        <dbReference type="ChEBI" id="CHEBI:83898"/>
        <dbReference type="ChEBI" id="CHEBI:456216"/>
        <dbReference type="EC" id="6.3.2.8"/>
    </reaction>
</comment>
<dbReference type="Pfam" id="PF01225">
    <property type="entry name" value="Mur_ligase"/>
    <property type="match status" value="1"/>
</dbReference>
<feature type="binding site" evidence="14">
    <location>
        <begin position="131"/>
        <end position="137"/>
    </location>
    <ligand>
        <name>ATP</name>
        <dbReference type="ChEBI" id="CHEBI:30616"/>
    </ligand>
</feature>
<dbReference type="EMBL" id="JAERWL010000010">
    <property type="protein sequence ID" value="MBM9477529.1"/>
    <property type="molecule type" value="Genomic_DNA"/>
</dbReference>
<protein>
    <recommendedName>
        <fullName evidence="3 14">UDP-N-acetylmuramate--L-alanine ligase</fullName>
        <ecNumber evidence="3 14">6.3.2.8</ecNumber>
    </recommendedName>
    <alternativeName>
        <fullName evidence="14">UDP-N-acetylmuramoyl-L-alanine synthetase</fullName>
    </alternativeName>
</protein>
<dbReference type="PANTHER" id="PTHR43445:SF3">
    <property type="entry name" value="UDP-N-ACETYLMURAMATE--L-ALANINE LIGASE"/>
    <property type="match status" value="1"/>
</dbReference>
<evidence type="ECO:0000256" key="4">
    <source>
        <dbReference type="ARBA" id="ARBA00022490"/>
    </source>
</evidence>
<dbReference type="HAMAP" id="MF_00046">
    <property type="entry name" value="MurC"/>
    <property type="match status" value="1"/>
</dbReference>
<dbReference type="GO" id="GO:0051301">
    <property type="term" value="P:cell division"/>
    <property type="evidence" value="ECO:0007669"/>
    <property type="project" value="UniProtKB-KW"/>
</dbReference>
<comment type="caution">
    <text evidence="18">The sequence shown here is derived from an EMBL/GenBank/DDBJ whole genome shotgun (WGS) entry which is preliminary data.</text>
</comment>
<dbReference type="EC" id="6.3.2.8" evidence="3 14"/>
<evidence type="ECO:0000256" key="13">
    <source>
        <dbReference type="ARBA" id="ARBA00047833"/>
    </source>
</evidence>
<evidence type="ECO:0000313" key="18">
    <source>
        <dbReference type="EMBL" id="MBM9477529.1"/>
    </source>
</evidence>
<organism evidence="18 19">
    <name type="scientific">Nakamurella flavida</name>
    <dbReference type="NCBI Taxonomy" id="363630"/>
    <lineage>
        <taxon>Bacteria</taxon>
        <taxon>Bacillati</taxon>
        <taxon>Actinomycetota</taxon>
        <taxon>Actinomycetes</taxon>
        <taxon>Nakamurellales</taxon>
        <taxon>Nakamurellaceae</taxon>
        <taxon>Nakamurella</taxon>
    </lineage>
</organism>
<evidence type="ECO:0000259" key="15">
    <source>
        <dbReference type="Pfam" id="PF01225"/>
    </source>
</evidence>
<evidence type="ECO:0000256" key="9">
    <source>
        <dbReference type="ARBA" id="ARBA00022960"/>
    </source>
</evidence>
<evidence type="ECO:0000256" key="6">
    <source>
        <dbReference type="ARBA" id="ARBA00022618"/>
    </source>
</evidence>
<name>A0A938YQH1_9ACTN</name>
<dbReference type="GO" id="GO:0005737">
    <property type="term" value="C:cytoplasm"/>
    <property type="evidence" value="ECO:0007669"/>
    <property type="project" value="UniProtKB-SubCell"/>
</dbReference>
<dbReference type="InterPro" id="IPR004101">
    <property type="entry name" value="Mur_ligase_C"/>
</dbReference>
<evidence type="ECO:0000256" key="2">
    <source>
        <dbReference type="ARBA" id="ARBA00004752"/>
    </source>
</evidence>
<evidence type="ECO:0000256" key="7">
    <source>
        <dbReference type="ARBA" id="ARBA00022741"/>
    </source>
</evidence>
<dbReference type="GO" id="GO:0008360">
    <property type="term" value="P:regulation of cell shape"/>
    <property type="evidence" value="ECO:0007669"/>
    <property type="project" value="UniProtKB-KW"/>
</dbReference>
<evidence type="ECO:0000259" key="17">
    <source>
        <dbReference type="Pfam" id="PF08245"/>
    </source>
</evidence>
<keyword evidence="10 14" id="KW-0573">Peptidoglycan synthesis</keyword>
<comment type="function">
    <text evidence="14">Cell wall formation.</text>
</comment>
<evidence type="ECO:0000256" key="8">
    <source>
        <dbReference type="ARBA" id="ARBA00022840"/>
    </source>
</evidence>
<dbReference type="GO" id="GO:0009252">
    <property type="term" value="P:peptidoglycan biosynthetic process"/>
    <property type="evidence" value="ECO:0007669"/>
    <property type="project" value="UniProtKB-UniRule"/>
</dbReference>
<dbReference type="InterPro" id="IPR000713">
    <property type="entry name" value="Mur_ligase_N"/>
</dbReference>
<dbReference type="GO" id="GO:0005524">
    <property type="term" value="F:ATP binding"/>
    <property type="evidence" value="ECO:0007669"/>
    <property type="project" value="UniProtKB-UniRule"/>
</dbReference>
<dbReference type="Proteomes" id="UP000663801">
    <property type="component" value="Unassembled WGS sequence"/>
</dbReference>
<dbReference type="SUPFAM" id="SSF51984">
    <property type="entry name" value="MurCD N-terminal domain"/>
    <property type="match status" value="1"/>
</dbReference>
<dbReference type="AlphaFoldDB" id="A0A938YQH1"/>
<evidence type="ECO:0000256" key="12">
    <source>
        <dbReference type="ARBA" id="ARBA00023316"/>
    </source>
</evidence>
<dbReference type="GO" id="GO:0008763">
    <property type="term" value="F:UDP-N-acetylmuramate-L-alanine ligase activity"/>
    <property type="evidence" value="ECO:0007669"/>
    <property type="project" value="UniProtKB-UniRule"/>
</dbReference>
<dbReference type="InterPro" id="IPR036615">
    <property type="entry name" value="Mur_ligase_C_dom_sf"/>
</dbReference>
<reference evidence="18" key="1">
    <citation type="submission" date="2021-01" db="EMBL/GenBank/DDBJ databases">
        <title>KCTC 19127 draft genome.</title>
        <authorList>
            <person name="An D."/>
        </authorList>
    </citation>
    <scope>NUCLEOTIDE SEQUENCE</scope>
    <source>
        <strain evidence="18">KCTC 19127</strain>
    </source>
</reference>
<feature type="domain" description="Mur ligase central" evidence="17">
    <location>
        <begin position="129"/>
        <end position="321"/>
    </location>
</feature>
<evidence type="ECO:0000256" key="14">
    <source>
        <dbReference type="HAMAP-Rule" id="MF_00046"/>
    </source>
</evidence>
<dbReference type="InterPro" id="IPR005758">
    <property type="entry name" value="UDP-N-AcMur_Ala_ligase_MurC"/>
</dbReference>
<dbReference type="Gene3D" id="3.90.190.20">
    <property type="entry name" value="Mur ligase, C-terminal domain"/>
    <property type="match status" value="1"/>
</dbReference>
<keyword evidence="4 14" id="KW-0963">Cytoplasm</keyword>
<keyword evidence="7 14" id="KW-0547">Nucleotide-binding</keyword>
<dbReference type="InterPro" id="IPR036565">
    <property type="entry name" value="Mur-like_cat_sf"/>
</dbReference>
<dbReference type="Gene3D" id="3.40.1190.10">
    <property type="entry name" value="Mur-like, catalytic domain"/>
    <property type="match status" value="1"/>
</dbReference>
<dbReference type="InterPro" id="IPR050061">
    <property type="entry name" value="MurCDEF_pg_biosynth"/>
</dbReference>
<keyword evidence="19" id="KW-1185">Reference proteome</keyword>
<gene>
    <name evidence="14" type="primary">murC</name>
    <name evidence="18" type="ORF">JL107_13850</name>
</gene>
<dbReference type="NCBIfam" id="TIGR01082">
    <property type="entry name" value="murC"/>
    <property type="match status" value="1"/>
</dbReference>
<keyword evidence="11 14" id="KW-0131">Cell cycle</keyword>
<proteinExistence type="inferred from homology"/>
<feature type="domain" description="Mur ligase N-terminal catalytic" evidence="15">
    <location>
        <begin position="26"/>
        <end position="124"/>
    </location>
</feature>
<dbReference type="Pfam" id="PF08245">
    <property type="entry name" value="Mur_ligase_M"/>
    <property type="match status" value="1"/>
</dbReference>
<dbReference type="SUPFAM" id="SSF53244">
    <property type="entry name" value="MurD-like peptide ligases, peptide-binding domain"/>
    <property type="match status" value="1"/>
</dbReference>
<keyword evidence="8 14" id="KW-0067">ATP-binding</keyword>
<dbReference type="SUPFAM" id="SSF53623">
    <property type="entry name" value="MurD-like peptide ligases, catalytic domain"/>
    <property type="match status" value="1"/>
</dbReference>
<evidence type="ECO:0000259" key="16">
    <source>
        <dbReference type="Pfam" id="PF02875"/>
    </source>
</evidence>
<accession>A0A938YQH1</accession>
<comment type="subcellular location">
    <subcellularLocation>
        <location evidence="1 14">Cytoplasm</location>
    </subcellularLocation>
</comment>
<feature type="domain" description="Mur ligase C-terminal" evidence="16">
    <location>
        <begin position="344"/>
        <end position="477"/>
    </location>
</feature>
<keyword evidence="5 14" id="KW-0436">Ligase</keyword>
<keyword evidence="12 14" id="KW-0961">Cell wall biogenesis/degradation</keyword>
<comment type="similarity">
    <text evidence="14">Belongs to the MurCDEF family.</text>
</comment>
<keyword evidence="9 14" id="KW-0133">Cell shape</keyword>
<dbReference type="RefSeq" id="WP_205257621.1">
    <property type="nucleotide sequence ID" value="NZ_BAAAPV010000003.1"/>
</dbReference>
<dbReference type="Gene3D" id="3.40.50.720">
    <property type="entry name" value="NAD(P)-binding Rossmann-like Domain"/>
    <property type="match status" value="1"/>
</dbReference>
<dbReference type="InterPro" id="IPR013221">
    <property type="entry name" value="Mur_ligase_cen"/>
</dbReference>
<dbReference type="PANTHER" id="PTHR43445">
    <property type="entry name" value="UDP-N-ACETYLMURAMATE--L-ALANINE LIGASE-RELATED"/>
    <property type="match status" value="1"/>
</dbReference>
<evidence type="ECO:0000256" key="1">
    <source>
        <dbReference type="ARBA" id="ARBA00004496"/>
    </source>
</evidence>
<dbReference type="Pfam" id="PF02875">
    <property type="entry name" value="Mur_ligase_C"/>
    <property type="match status" value="1"/>
</dbReference>
<dbReference type="GO" id="GO:0071555">
    <property type="term" value="P:cell wall organization"/>
    <property type="evidence" value="ECO:0007669"/>
    <property type="project" value="UniProtKB-KW"/>
</dbReference>
<sequence length="493" mass="50391">MSDRTPDGDAAPVTSTGASLARAFLVGVGGAGMSGIAGMLAERGLPVAGSDARESLVLQDLRDRGVIGFVGHDGAQLDALPGGPTAVVVSTAVRPDNPEVLAARERGIPVVRRAEALAALMADRRSVCVAGTHGKTSTTSMLTVALREAGLDPSFAIGGELNTAIAGSRHAHGGGGDVFVAEADESDGSFLSFAPHGAIVTNLEPDHLDHHGTAEAYQAVFDAFVDRILPGGFLVACAEDAGSAALAGRARLGRIVTYGWANTGDGVTPDGGSGGPDVRITRPSTLGAAATISLADGRAFDVTLPVPGEHMLLNAAAALAAGVELGADPVALARGLSGYGGVRRRFERKGSADGVEVYDDYAHHPTEVRAQIRAAREIVPADGRLVVVFQPHLYSRTAAFAAEFGDALGEADVVVLLDVYGAREEPVPGVTGALVAQHVPTADRAVQVVFHADRATAAARVLPLLHARDLVITMGAGDITSLGPDLLALLEDR</sequence>
<evidence type="ECO:0000256" key="5">
    <source>
        <dbReference type="ARBA" id="ARBA00022598"/>
    </source>
</evidence>